<dbReference type="InterPro" id="IPR016024">
    <property type="entry name" value="ARM-type_fold"/>
</dbReference>
<dbReference type="Proteomes" id="UP000244855">
    <property type="component" value="Unassembled WGS sequence"/>
</dbReference>
<feature type="compositionally biased region" description="Gly residues" evidence="6">
    <location>
        <begin position="935"/>
        <end position="945"/>
    </location>
</feature>
<dbReference type="AlphaFoldDB" id="A0A2V1DQI4"/>
<feature type="compositionally biased region" description="Polar residues" evidence="6">
    <location>
        <begin position="816"/>
        <end position="826"/>
    </location>
</feature>
<reference evidence="8 9" key="1">
    <citation type="journal article" date="2018" name="Sci. Rep.">
        <title>Comparative genomics provides insights into the lifestyle and reveals functional heterogeneity of dark septate endophytic fungi.</title>
        <authorList>
            <person name="Knapp D.G."/>
            <person name="Nemeth J.B."/>
            <person name="Barry K."/>
            <person name="Hainaut M."/>
            <person name="Henrissat B."/>
            <person name="Johnson J."/>
            <person name="Kuo A."/>
            <person name="Lim J.H.P."/>
            <person name="Lipzen A."/>
            <person name="Nolan M."/>
            <person name="Ohm R.A."/>
            <person name="Tamas L."/>
            <person name="Grigoriev I.V."/>
            <person name="Spatafora J.W."/>
            <person name="Nagy L.G."/>
            <person name="Kovacs G.M."/>
        </authorList>
    </citation>
    <scope>NUCLEOTIDE SEQUENCE [LARGE SCALE GENOMIC DNA]</scope>
    <source>
        <strain evidence="8 9">DSE2036</strain>
    </source>
</reference>
<feature type="region of interest" description="Disordered" evidence="6">
    <location>
        <begin position="862"/>
        <end position="945"/>
    </location>
</feature>
<dbReference type="GO" id="GO:0070772">
    <property type="term" value="C:PAS complex"/>
    <property type="evidence" value="ECO:0007669"/>
    <property type="project" value="InterPro"/>
</dbReference>
<dbReference type="PROSITE" id="PS50077">
    <property type="entry name" value="HEAT_REPEAT"/>
    <property type="match status" value="1"/>
</dbReference>
<protein>
    <submittedName>
        <fullName evidence="8">ARM repeat-containing protein</fullName>
    </submittedName>
</protein>
<evidence type="ECO:0000313" key="9">
    <source>
        <dbReference type="Proteomes" id="UP000244855"/>
    </source>
</evidence>
<keyword evidence="4" id="KW-0472">Membrane</keyword>
<dbReference type="GO" id="GO:0006661">
    <property type="term" value="P:phosphatidylinositol biosynthetic process"/>
    <property type="evidence" value="ECO:0007669"/>
    <property type="project" value="InterPro"/>
</dbReference>
<dbReference type="STRING" id="97972.A0A2V1DQI4"/>
<name>A0A2V1DQI4_9PLEO</name>
<evidence type="ECO:0000256" key="4">
    <source>
        <dbReference type="ARBA" id="ARBA00023136"/>
    </source>
</evidence>
<feature type="compositionally biased region" description="Pro residues" evidence="6">
    <location>
        <begin position="902"/>
        <end position="914"/>
    </location>
</feature>
<dbReference type="Pfam" id="PF11916">
    <property type="entry name" value="Vac14_Fig4_bd"/>
    <property type="match status" value="1"/>
</dbReference>
<dbReference type="GO" id="GO:0000329">
    <property type="term" value="C:fungal-type vacuole membrane"/>
    <property type="evidence" value="ECO:0007669"/>
    <property type="project" value="TreeGrafter"/>
</dbReference>
<dbReference type="Pfam" id="PF12755">
    <property type="entry name" value="Vac14_Fab1_bd"/>
    <property type="match status" value="1"/>
</dbReference>
<evidence type="ECO:0000313" key="8">
    <source>
        <dbReference type="EMBL" id="PVI00538.1"/>
    </source>
</evidence>
<dbReference type="SUPFAM" id="SSF48371">
    <property type="entry name" value="ARM repeat"/>
    <property type="match status" value="1"/>
</dbReference>
<organism evidence="8 9">
    <name type="scientific">Periconia macrospinosa</name>
    <dbReference type="NCBI Taxonomy" id="97972"/>
    <lineage>
        <taxon>Eukaryota</taxon>
        <taxon>Fungi</taxon>
        <taxon>Dikarya</taxon>
        <taxon>Ascomycota</taxon>
        <taxon>Pezizomycotina</taxon>
        <taxon>Dothideomycetes</taxon>
        <taxon>Pleosporomycetidae</taxon>
        <taxon>Pleosporales</taxon>
        <taxon>Massarineae</taxon>
        <taxon>Periconiaceae</taxon>
        <taxon>Periconia</taxon>
    </lineage>
</organism>
<feature type="region of interest" description="Disordered" evidence="6">
    <location>
        <begin position="493"/>
        <end position="516"/>
    </location>
</feature>
<gene>
    <name evidence="8" type="ORF">DM02DRAFT_526908</name>
</gene>
<feature type="repeat" description="HEAT" evidence="5">
    <location>
        <begin position="86"/>
        <end position="121"/>
    </location>
</feature>
<proteinExistence type="inferred from homology"/>
<comment type="similarity">
    <text evidence="2">Belongs to the VAC14 family.</text>
</comment>
<comment type="subcellular location">
    <subcellularLocation>
        <location evidence="1">Endomembrane system</location>
    </subcellularLocation>
</comment>
<feature type="domain" description="Vacuolar protein 14 C-terminal Fig4-binding" evidence="7">
    <location>
        <begin position="615"/>
        <end position="792"/>
    </location>
</feature>
<dbReference type="InterPro" id="IPR026825">
    <property type="entry name" value="Vac14"/>
</dbReference>
<evidence type="ECO:0000256" key="6">
    <source>
        <dbReference type="SAM" id="MobiDB-lite"/>
    </source>
</evidence>
<dbReference type="InterPro" id="IPR021133">
    <property type="entry name" value="HEAT_type_2"/>
</dbReference>
<dbReference type="EMBL" id="KZ805372">
    <property type="protein sequence ID" value="PVI00538.1"/>
    <property type="molecule type" value="Genomic_DNA"/>
</dbReference>
<dbReference type="OrthoDB" id="5574975at2759"/>
<keyword evidence="3" id="KW-0677">Repeat</keyword>
<feature type="compositionally biased region" description="Polar residues" evidence="6">
    <location>
        <begin position="309"/>
        <end position="319"/>
    </location>
</feature>
<evidence type="ECO:0000256" key="1">
    <source>
        <dbReference type="ARBA" id="ARBA00004308"/>
    </source>
</evidence>
<dbReference type="PANTHER" id="PTHR16023">
    <property type="entry name" value="TAX1 BINDING PROTEIN-RELATED"/>
    <property type="match status" value="1"/>
</dbReference>
<dbReference type="InterPro" id="IPR011989">
    <property type="entry name" value="ARM-like"/>
</dbReference>
<dbReference type="InterPro" id="IPR021841">
    <property type="entry name" value="VAC14_Fig4p-bd"/>
</dbReference>
<feature type="region of interest" description="Disordered" evidence="6">
    <location>
        <begin position="816"/>
        <end position="840"/>
    </location>
</feature>
<dbReference type="GO" id="GO:0010008">
    <property type="term" value="C:endosome membrane"/>
    <property type="evidence" value="ECO:0007669"/>
    <property type="project" value="TreeGrafter"/>
</dbReference>
<dbReference type="PANTHER" id="PTHR16023:SF0">
    <property type="entry name" value="PROTEIN VAC14 HOMOLOG"/>
    <property type="match status" value="1"/>
</dbReference>
<evidence type="ECO:0000259" key="7">
    <source>
        <dbReference type="Pfam" id="PF11916"/>
    </source>
</evidence>
<evidence type="ECO:0000256" key="3">
    <source>
        <dbReference type="ARBA" id="ARBA00022737"/>
    </source>
</evidence>
<sequence length="945" mass="104967">MDANITKALNDRLYDKRKSGALELEGLIRESLAARDFDRIQKIVHQLCHEYAYAVHHPHARNGGLIGLAAASIALGPEVARYLEEIVPPVLACFSDQDARVRYYACESMYNIAKVAKGEILLYFNQVFDALCKLAADSELSVKNGAELLDRLIKDIVAESAASYVSLLHSPEMKGDSGGDNEDSPVEEHPTAFSLERFLPLLEERINVISPYTRTFLVAWITLLDSIPDLELVAYLPRFLGGLFKFLSDQNQDVHTATQVALDRFISEIRKIARIKRGIAESKKSQGEENFKQSNSSLQSRADDESEVDSSSIAHGQRQSTDDKDDESFESGSVAVDDEKSVSGDGDWVPGQDVQVDHPKILEILVSFLGAPYGDKEENHEILLTTLRWIDSFFEICPEDIMPFVPSLLTYVLPRMSHDLDSVRQAANKVNASTMDYIMSLSDENRRSDGTTGAAIQLPNSLSALGKELTGIERRESNLSSRLLKTVIQDRTDVRSVGTRTPTPAEERGPSPRPIPELDYQAAVNALTLQFLNEHEATRVAAIAWLIMLHRIAPGKILSVEDGTFPALLKTLSDPSEAVVTRDLLLLSQISKNSDDSYFTSFMVNLLKLFCTDRRLLETRGNLIIRQLCVTLSAERIYRTMADCLEKDEDVEFASIMVQNLNNNLITAPELADLRRRLRNLDSKDGQSFFVSLFKSWCHNAVATFSLCLLAQAYEQAYHLLQIFADLEMTVNMLIQIDKLVQLLESPVFTYLRMQLLEPERYPHLYKCLYGLLMLLPQSSAFAALKNRLNSVSAIGYLHMAPRTYVPTSNFNHLRQKSSETGSASAPQGAPVSSFERPNRLKAREEGGVKWIDLLDKFKSTQEKARKSQRLASMGEDVGPSPVQEKGPSEVPPKSAGLGRGPQPPAGMNRPPPGVAGQQPPGHRARASLTNLGRLAGGVAGRRKK</sequence>
<keyword evidence="9" id="KW-1185">Reference proteome</keyword>
<accession>A0A2V1DQI4</accession>
<dbReference type="Gene3D" id="1.25.10.10">
    <property type="entry name" value="Leucine-rich Repeat Variant"/>
    <property type="match status" value="2"/>
</dbReference>
<evidence type="ECO:0000256" key="5">
    <source>
        <dbReference type="PROSITE-ProRule" id="PRU00103"/>
    </source>
</evidence>
<feature type="region of interest" description="Disordered" evidence="6">
    <location>
        <begin position="283"/>
        <end position="352"/>
    </location>
</feature>
<evidence type="ECO:0000256" key="2">
    <source>
        <dbReference type="ARBA" id="ARBA00010225"/>
    </source>
</evidence>